<dbReference type="EMBL" id="JBFXLS010000018">
    <property type="protein sequence ID" value="KAL2828938.1"/>
    <property type="molecule type" value="Genomic_DNA"/>
</dbReference>
<dbReference type="InterPro" id="IPR036291">
    <property type="entry name" value="NAD(P)-bd_dom_sf"/>
</dbReference>
<evidence type="ECO:0000313" key="2">
    <source>
        <dbReference type="Proteomes" id="UP001610335"/>
    </source>
</evidence>
<organism evidence="1 2">
    <name type="scientific">Aspergillus cavernicola</name>
    <dbReference type="NCBI Taxonomy" id="176166"/>
    <lineage>
        <taxon>Eukaryota</taxon>
        <taxon>Fungi</taxon>
        <taxon>Dikarya</taxon>
        <taxon>Ascomycota</taxon>
        <taxon>Pezizomycotina</taxon>
        <taxon>Eurotiomycetes</taxon>
        <taxon>Eurotiomycetidae</taxon>
        <taxon>Eurotiales</taxon>
        <taxon>Aspergillaceae</taxon>
        <taxon>Aspergillus</taxon>
        <taxon>Aspergillus subgen. Nidulantes</taxon>
    </lineage>
</organism>
<comment type="caution">
    <text evidence="1">The sequence shown here is derived from an EMBL/GenBank/DDBJ whole genome shotgun (WGS) entry which is preliminary data.</text>
</comment>
<gene>
    <name evidence="1" type="ORF">BDW59DRAFT_142542</name>
</gene>
<dbReference type="Proteomes" id="UP001610335">
    <property type="component" value="Unassembled WGS sequence"/>
</dbReference>
<proteinExistence type="predicted"/>
<protein>
    <submittedName>
        <fullName evidence="1">Uncharacterized protein</fullName>
    </submittedName>
</protein>
<reference evidence="1 2" key="1">
    <citation type="submission" date="2024-07" db="EMBL/GenBank/DDBJ databases">
        <title>Section-level genome sequencing and comparative genomics of Aspergillus sections Usti and Cavernicolus.</title>
        <authorList>
            <consortium name="Lawrence Berkeley National Laboratory"/>
            <person name="Nybo J.L."/>
            <person name="Vesth T.C."/>
            <person name="Theobald S."/>
            <person name="Frisvad J.C."/>
            <person name="Larsen T.O."/>
            <person name="Kjaerboelling I."/>
            <person name="Rothschild-Mancinelli K."/>
            <person name="Lyhne E.K."/>
            <person name="Kogle M.E."/>
            <person name="Barry K."/>
            <person name="Clum A."/>
            <person name="Na H."/>
            <person name="Ledsgaard L."/>
            <person name="Lin J."/>
            <person name="Lipzen A."/>
            <person name="Kuo A."/>
            <person name="Riley R."/>
            <person name="Mondo S."/>
            <person name="LaButti K."/>
            <person name="Haridas S."/>
            <person name="Pangalinan J."/>
            <person name="Salamov A.A."/>
            <person name="Simmons B.A."/>
            <person name="Magnuson J.K."/>
            <person name="Chen J."/>
            <person name="Drula E."/>
            <person name="Henrissat B."/>
            <person name="Wiebenga A."/>
            <person name="Lubbers R.J."/>
            <person name="Gomes A.C."/>
            <person name="Makela M.R."/>
            <person name="Stajich J."/>
            <person name="Grigoriev I.V."/>
            <person name="Mortensen U.H."/>
            <person name="De vries R.P."/>
            <person name="Baker S.E."/>
            <person name="Andersen M.R."/>
        </authorList>
    </citation>
    <scope>NUCLEOTIDE SEQUENCE [LARGE SCALE GENOMIC DNA]</scope>
    <source>
        <strain evidence="1 2">CBS 600.67</strain>
    </source>
</reference>
<accession>A0ABR4IME6</accession>
<dbReference type="Gene3D" id="3.40.50.720">
    <property type="entry name" value="NAD(P)-binding Rossmann-like Domain"/>
    <property type="match status" value="1"/>
</dbReference>
<evidence type="ECO:0000313" key="1">
    <source>
        <dbReference type="EMBL" id="KAL2828938.1"/>
    </source>
</evidence>
<dbReference type="SUPFAM" id="SSF51735">
    <property type="entry name" value="NAD(P)-binding Rossmann-fold domains"/>
    <property type="match status" value="1"/>
</dbReference>
<name>A0ABR4IME6_9EURO</name>
<keyword evidence="2" id="KW-1185">Reference proteome</keyword>
<sequence length="94" mass="10672">MADQANLWSKAPIPAYRTSKAALNMLMLYYANPLRDKAFKVNASCPGYIGIDLNDCRGKGTTSKERRILFALLLWTRVVRQGHFKHRRSFGLGN</sequence>